<gene>
    <name evidence="2" type="ORF">A3D08_02620</name>
</gene>
<dbReference type="InterPro" id="IPR002734">
    <property type="entry name" value="RibDG_C"/>
</dbReference>
<organism evidence="2 3">
    <name type="scientific">Candidatus Roizmanbacteria bacterium RIFCSPHIGHO2_02_FULL_43_11</name>
    <dbReference type="NCBI Taxonomy" id="1802043"/>
    <lineage>
        <taxon>Bacteria</taxon>
        <taxon>Candidatus Roizmaniibacteriota</taxon>
    </lineage>
</organism>
<accession>A0A1F7HKX3</accession>
<proteinExistence type="predicted"/>
<evidence type="ECO:0000313" key="3">
    <source>
        <dbReference type="Proteomes" id="UP000178098"/>
    </source>
</evidence>
<dbReference type="AlphaFoldDB" id="A0A1F7HKX3"/>
<dbReference type="PANTHER" id="PTHR38011">
    <property type="entry name" value="DIHYDROFOLATE REDUCTASE FAMILY PROTEIN (AFU_ORTHOLOGUE AFUA_8G06820)"/>
    <property type="match status" value="1"/>
</dbReference>
<feature type="domain" description="Bacterial bifunctional deaminase-reductase C-terminal" evidence="1">
    <location>
        <begin position="5"/>
        <end position="159"/>
    </location>
</feature>
<protein>
    <recommendedName>
        <fullName evidence="1">Bacterial bifunctional deaminase-reductase C-terminal domain-containing protein</fullName>
    </recommendedName>
</protein>
<evidence type="ECO:0000259" key="1">
    <source>
        <dbReference type="Pfam" id="PF01872"/>
    </source>
</evidence>
<dbReference type="EMBL" id="MFZT01000006">
    <property type="protein sequence ID" value="OGK31867.1"/>
    <property type="molecule type" value="Genomic_DNA"/>
</dbReference>
<evidence type="ECO:0000313" key="2">
    <source>
        <dbReference type="EMBL" id="OGK31867.1"/>
    </source>
</evidence>
<dbReference type="GO" id="GO:0008703">
    <property type="term" value="F:5-amino-6-(5-phosphoribosylamino)uracil reductase activity"/>
    <property type="evidence" value="ECO:0007669"/>
    <property type="project" value="InterPro"/>
</dbReference>
<dbReference type="InterPro" id="IPR024072">
    <property type="entry name" value="DHFR-like_dom_sf"/>
</dbReference>
<dbReference type="GO" id="GO:0009231">
    <property type="term" value="P:riboflavin biosynthetic process"/>
    <property type="evidence" value="ECO:0007669"/>
    <property type="project" value="InterPro"/>
</dbReference>
<name>A0A1F7HKX3_9BACT</name>
<reference evidence="2 3" key="1">
    <citation type="journal article" date="2016" name="Nat. Commun.">
        <title>Thousands of microbial genomes shed light on interconnected biogeochemical processes in an aquifer system.</title>
        <authorList>
            <person name="Anantharaman K."/>
            <person name="Brown C.T."/>
            <person name="Hug L.A."/>
            <person name="Sharon I."/>
            <person name="Castelle C.J."/>
            <person name="Probst A.J."/>
            <person name="Thomas B.C."/>
            <person name="Singh A."/>
            <person name="Wilkins M.J."/>
            <person name="Karaoz U."/>
            <person name="Brodie E.L."/>
            <person name="Williams K.H."/>
            <person name="Hubbard S.S."/>
            <person name="Banfield J.F."/>
        </authorList>
    </citation>
    <scope>NUCLEOTIDE SEQUENCE [LARGE SCALE GENOMIC DNA]</scope>
</reference>
<dbReference type="Pfam" id="PF01872">
    <property type="entry name" value="RibD_C"/>
    <property type="match status" value="1"/>
</dbReference>
<dbReference type="PANTHER" id="PTHR38011:SF11">
    <property type="entry name" value="2,5-DIAMINO-6-RIBOSYLAMINO-4(3H)-PYRIMIDINONE 5'-PHOSPHATE REDUCTASE"/>
    <property type="match status" value="1"/>
</dbReference>
<dbReference type="Gene3D" id="3.40.430.10">
    <property type="entry name" value="Dihydrofolate Reductase, subunit A"/>
    <property type="match status" value="1"/>
</dbReference>
<sequence length="169" mass="18935">MKKILYMAQSANGYIALPDDETPWTDSEWAEYEKKVQEVGNIIIGRRTYDRLTPEGFISIGSPDVVVVTTKDLTPKFPKTHAAHSIEDACAHLSSKGYNECFIGGGSQLNKSALEADLIDEIFLDIEPKIFGKGLPLFAESDINLDLELITIRQTGQNTMQLHWRVLHK</sequence>
<dbReference type="InterPro" id="IPR050765">
    <property type="entry name" value="Riboflavin_Biosynth_HTPR"/>
</dbReference>
<dbReference type="SUPFAM" id="SSF53597">
    <property type="entry name" value="Dihydrofolate reductase-like"/>
    <property type="match status" value="1"/>
</dbReference>
<comment type="caution">
    <text evidence="2">The sequence shown here is derived from an EMBL/GenBank/DDBJ whole genome shotgun (WGS) entry which is preliminary data.</text>
</comment>
<dbReference type="Proteomes" id="UP000178098">
    <property type="component" value="Unassembled WGS sequence"/>
</dbReference>